<gene>
    <name evidence="1" type="ORF">FH603_4543</name>
</gene>
<evidence type="ECO:0000313" key="1">
    <source>
        <dbReference type="EMBL" id="MBC3794016.1"/>
    </source>
</evidence>
<comment type="caution">
    <text evidence="1">The sequence shown here is derived from an EMBL/GenBank/DDBJ whole genome shotgun (WGS) entry which is preliminary data.</text>
</comment>
<name>A0ABR6WBU7_9BACT</name>
<accession>A0ABR6WBU7</accession>
<dbReference type="Proteomes" id="UP000700732">
    <property type="component" value="Unassembled WGS sequence"/>
</dbReference>
<dbReference type="RefSeq" id="WP_235985272.1">
    <property type="nucleotide sequence ID" value="NZ_VFIA01000035.1"/>
</dbReference>
<evidence type="ECO:0000313" key="2">
    <source>
        <dbReference type="Proteomes" id="UP000700732"/>
    </source>
</evidence>
<sequence length="181" mass="19860">MDSPLAHPPPLYHPNGTKSFSFLARSIKTMKKVNLVIALVFGFAATSFAQLGAAKCAWGQEQSHGDYPVVLFNNIVTHGILDSEGEPAYSVSLRADYTTNTANNVYLIENKTGKKWWMNQVTPVGNTLPGICSGNKGADLSNARAYRSPMTKVVVYVSVRAEDNKFVFVFVHKSTDVVFKL</sequence>
<keyword evidence="2" id="KW-1185">Reference proteome</keyword>
<protein>
    <submittedName>
        <fullName evidence="1">Uncharacterized protein</fullName>
    </submittedName>
</protein>
<dbReference type="EMBL" id="VFIA01000035">
    <property type="protein sequence ID" value="MBC3794016.1"/>
    <property type="molecule type" value="Genomic_DNA"/>
</dbReference>
<organism evidence="1 2">
    <name type="scientific">Spirosoma utsteinense</name>
    <dbReference type="NCBI Taxonomy" id="2585773"/>
    <lineage>
        <taxon>Bacteria</taxon>
        <taxon>Pseudomonadati</taxon>
        <taxon>Bacteroidota</taxon>
        <taxon>Cytophagia</taxon>
        <taxon>Cytophagales</taxon>
        <taxon>Cytophagaceae</taxon>
        <taxon>Spirosoma</taxon>
    </lineage>
</organism>
<reference evidence="1 2" key="1">
    <citation type="submission" date="2019-06" db="EMBL/GenBank/DDBJ databases">
        <title>Spirosoma utsteinense sp. nov. isolated from Antarctic ice-free soils.</title>
        <authorList>
            <person name="Tahon G."/>
        </authorList>
    </citation>
    <scope>NUCLEOTIDE SEQUENCE [LARGE SCALE GENOMIC DNA]</scope>
    <source>
        <strain evidence="1 2">LMG 31447</strain>
    </source>
</reference>
<proteinExistence type="predicted"/>